<dbReference type="NCBIfam" id="NF047431">
    <property type="entry name" value="hiber_recruit"/>
    <property type="match status" value="1"/>
</dbReference>
<protein>
    <submittedName>
        <fullName evidence="2">G3E family GTPase</fullName>
    </submittedName>
</protein>
<dbReference type="Pfam" id="PF07683">
    <property type="entry name" value="CobW_C"/>
    <property type="match status" value="1"/>
</dbReference>
<gene>
    <name evidence="2" type="ORF">BJ983_002791</name>
</gene>
<reference evidence="2 3" key="1">
    <citation type="submission" date="2020-07" db="EMBL/GenBank/DDBJ databases">
        <title>Sequencing the genomes of 1000 actinobacteria strains.</title>
        <authorList>
            <person name="Klenk H.-P."/>
        </authorList>
    </citation>
    <scope>NUCLEOTIDE SEQUENCE [LARGE SCALE GENOMIC DNA]</scope>
    <source>
        <strain evidence="2 3">DSM 45772</strain>
    </source>
</reference>
<dbReference type="Proteomes" id="UP000535890">
    <property type="component" value="Unassembled WGS sequence"/>
</dbReference>
<dbReference type="PANTHER" id="PTHR43603:SF1">
    <property type="entry name" value="ZINC-REGULATED GTPASE METALLOPROTEIN ACTIVATOR 1"/>
    <property type="match status" value="1"/>
</dbReference>
<sequence>MPDPLVIVCGVDRDAVLATGEAVATADPRTVLVAHDLRRLGEGVVTRAVRRDGRWSVTALELAHGCISCTLREDLLPLLLALAADPDVGRVVLLLDPGMEPEPVCEALAHVVPDGGEGPVTDVLGLVGVVAVLDGPTWLDDAGSDEALADRGLALTEDDDRTVAQIVVGHAEFADVLVVVGAPDPWERVRRDAVLARLAPQARRLDVVSAAAGVPDVTPVLAELHPDARRGVPDDPHGPLLRGQPPLARDVGVSLLHVGLRRPFHPERLHEAFDVLLTGTVRVRGRVWVASRPEHALWIESAGGGLQIGMAGRWLADSLAWDDVDELRRASASLRWDDRWGDREQQLVVLVHDAEPAEIVAALDLALLTDSEIAAGEDVWRTYADPFGISHTDPCDELEGPVVPVENRGEQT</sequence>
<dbReference type="Gene3D" id="3.40.50.300">
    <property type="entry name" value="P-loop containing nucleotide triphosphate hydrolases"/>
    <property type="match status" value="1"/>
</dbReference>
<dbReference type="InterPro" id="IPR003495">
    <property type="entry name" value="CobW/HypB/UreG_nucleotide-bd"/>
</dbReference>
<evidence type="ECO:0000259" key="1">
    <source>
        <dbReference type="SMART" id="SM00833"/>
    </source>
</evidence>
<proteinExistence type="predicted"/>
<dbReference type="Pfam" id="PF02492">
    <property type="entry name" value="cobW"/>
    <property type="match status" value="1"/>
</dbReference>
<dbReference type="InterPro" id="IPR011629">
    <property type="entry name" value="CobW-like_C"/>
</dbReference>
<dbReference type="SUPFAM" id="SSF90002">
    <property type="entry name" value="Hypothetical protein YjiA, C-terminal domain"/>
    <property type="match status" value="1"/>
</dbReference>
<name>A0A7Y9DWH0_9PSEU</name>
<accession>A0A7Y9DWH0</accession>
<dbReference type="SMART" id="SM00833">
    <property type="entry name" value="CobW_C"/>
    <property type="match status" value="1"/>
</dbReference>
<comment type="caution">
    <text evidence="2">The sequence shown here is derived from an EMBL/GenBank/DDBJ whole genome shotgun (WGS) entry which is preliminary data.</text>
</comment>
<dbReference type="RefSeq" id="WP_179794328.1">
    <property type="nucleotide sequence ID" value="NZ_BAABHP010000021.1"/>
</dbReference>
<dbReference type="InterPro" id="IPR051927">
    <property type="entry name" value="Zn_Chap_cDPG_Synth"/>
</dbReference>
<dbReference type="PANTHER" id="PTHR43603">
    <property type="entry name" value="COBW DOMAIN-CONTAINING PROTEIN DDB_G0274527"/>
    <property type="match status" value="1"/>
</dbReference>
<evidence type="ECO:0000313" key="2">
    <source>
        <dbReference type="EMBL" id="NYD36689.1"/>
    </source>
</evidence>
<organism evidence="2 3">
    <name type="scientific">Actinomycetospora corticicola</name>
    <dbReference type="NCBI Taxonomy" id="663602"/>
    <lineage>
        <taxon>Bacteria</taxon>
        <taxon>Bacillati</taxon>
        <taxon>Actinomycetota</taxon>
        <taxon>Actinomycetes</taxon>
        <taxon>Pseudonocardiales</taxon>
        <taxon>Pseudonocardiaceae</taxon>
        <taxon>Actinomycetospora</taxon>
    </lineage>
</organism>
<dbReference type="EMBL" id="JACCBN010000001">
    <property type="protein sequence ID" value="NYD36689.1"/>
    <property type="molecule type" value="Genomic_DNA"/>
</dbReference>
<evidence type="ECO:0000313" key="3">
    <source>
        <dbReference type="Proteomes" id="UP000535890"/>
    </source>
</evidence>
<dbReference type="InterPro" id="IPR027417">
    <property type="entry name" value="P-loop_NTPase"/>
</dbReference>
<keyword evidence="3" id="KW-1185">Reference proteome</keyword>
<feature type="domain" description="CobW C-terminal" evidence="1">
    <location>
        <begin position="253"/>
        <end position="367"/>
    </location>
</feature>
<dbReference type="AlphaFoldDB" id="A0A7Y9DWH0"/>